<dbReference type="NCBIfam" id="NF037959">
    <property type="entry name" value="MFS_SpdSyn"/>
    <property type="match status" value="1"/>
</dbReference>
<sequence>MAQSMFFKNATIVGHVARFWLAAVLLLVSGCSSLIFQVVWIRQLSTIIGVDVYAVSAGISAFMGGLALGGFIFGRLADRLQTPFLLYGVLEVLVATSGLFVTICLPHLALPFVRLESFSSSLAWFLLLFTIALPAVFMGGTLPAMLCSIREIGLPAAAAGKLYAANTFGAIVGTLATTFILIPSFGLAGTASIAASGSFAVALIAFMLRSANNKSAQGHDTHAGFLSDEARQAIILYGIAGGVALGYEVVWTQSIVQFMSTRAFAFSVVLATYLAGLALGSAAISPFIERIRRPWSVLGLLIGTAGIVAVVEVALLGRWMITAQSFAEYWVLVTTDNRLAGMSARFAVAAFTIVFAPTLLLGAAFPVVVMIVGKTVSVGRAVGLVGGWNTLGGIVGSVFTGFVLVPRFGFVHAIGILGFTASLLATIMLLRSERWSQRSMLASSLLVVIAGLLLVCVPADRFAQLLPGAQKGGLIFYEEGLGATVAVVEQGNNNRFRRLYIQGVSNTGDSMASERYMRLQALLPLIIADSDPRSVLIIGLGTGITAGATLAFDNLEKRVVAELLPGVVRASRTFKGNYGAPDDPRIDLRLRDGRRELIANDRKYDLITLEPPPPSAAGVANLYSTDFYNLAAKRLTGGGMVAQWLPLPTQNIEDTRALVKSFTEVFPFTHLWTTELHEMMMIGSLRPMPLDYGRMTTRFEQPTVKKALQDVGIQSVDAMLATWVTDRSGLLAFAGDVQSVTDNYPSIEFSTWVRPNTFAMTLVSIMQHAREPEIVNLPPLALARVQRERQYLYAFYQAGLASYSNNQEAWQKNGAFVMRYAGENPYYNWFFTGEPR</sequence>
<feature type="transmembrane region" description="Helical" evidence="2">
    <location>
        <begin position="188"/>
        <end position="208"/>
    </location>
</feature>
<evidence type="ECO:0000256" key="2">
    <source>
        <dbReference type="SAM" id="Phobius"/>
    </source>
</evidence>
<dbReference type="InterPro" id="IPR029063">
    <property type="entry name" value="SAM-dependent_MTases_sf"/>
</dbReference>
<feature type="transmembrane region" description="Helical" evidence="2">
    <location>
        <begin position="410"/>
        <end position="430"/>
    </location>
</feature>
<feature type="transmembrane region" description="Helical" evidence="2">
    <location>
        <begin position="163"/>
        <end position="182"/>
    </location>
</feature>
<dbReference type="PANTHER" id="PTHR43317">
    <property type="entry name" value="THERMOSPERMINE SYNTHASE ACAULIS5"/>
    <property type="match status" value="1"/>
</dbReference>
<keyword evidence="2" id="KW-0812">Transmembrane</keyword>
<dbReference type="EMBL" id="MOEC01000008">
    <property type="protein sequence ID" value="OIS93697.1"/>
    <property type="molecule type" value="Genomic_DNA"/>
</dbReference>
<feature type="transmembrane region" description="Helical" evidence="2">
    <location>
        <begin position="346"/>
        <end position="369"/>
    </location>
</feature>
<feature type="transmembrane region" description="Helical" evidence="2">
    <location>
        <begin position="85"/>
        <end position="110"/>
    </location>
</feature>
<dbReference type="SUPFAM" id="SSF53335">
    <property type="entry name" value="S-adenosyl-L-methionine-dependent methyltransferases"/>
    <property type="match status" value="1"/>
</dbReference>
<dbReference type="SUPFAM" id="SSF103473">
    <property type="entry name" value="MFS general substrate transporter"/>
    <property type="match status" value="1"/>
</dbReference>
<evidence type="ECO:0000313" key="4">
    <source>
        <dbReference type="Proteomes" id="UP000182985"/>
    </source>
</evidence>
<dbReference type="Gene3D" id="1.20.1250.20">
    <property type="entry name" value="MFS general substrate transporter like domains"/>
    <property type="match status" value="1"/>
</dbReference>
<accession>A0A1J6HML9</accession>
<organism evidence="3 4">
    <name type="scientific">Brucella cytisi</name>
    <dbReference type="NCBI Taxonomy" id="407152"/>
    <lineage>
        <taxon>Bacteria</taxon>
        <taxon>Pseudomonadati</taxon>
        <taxon>Pseudomonadota</taxon>
        <taxon>Alphaproteobacteria</taxon>
        <taxon>Hyphomicrobiales</taxon>
        <taxon>Brucellaceae</taxon>
        <taxon>Brucella/Ochrobactrum group</taxon>
        <taxon>Brucella</taxon>
    </lineage>
</organism>
<feature type="transmembrane region" description="Helical" evidence="2">
    <location>
        <begin position="52"/>
        <end position="73"/>
    </location>
</feature>
<protein>
    <submittedName>
        <fullName evidence="3">Spermidine synthase</fullName>
    </submittedName>
</protein>
<comment type="caution">
    <text evidence="3">The sequence shown here is derived from an EMBL/GenBank/DDBJ whole genome shotgun (WGS) entry which is preliminary data.</text>
</comment>
<dbReference type="GO" id="GO:0006596">
    <property type="term" value="P:polyamine biosynthetic process"/>
    <property type="evidence" value="ECO:0007669"/>
    <property type="project" value="UniProtKB-KW"/>
</dbReference>
<dbReference type="InterPro" id="IPR036259">
    <property type="entry name" value="MFS_trans_sf"/>
</dbReference>
<name>A0A1J6HML9_9HYPH</name>
<keyword evidence="2" id="KW-0472">Membrane</keyword>
<feature type="transmembrane region" description="Helical" evidence="2">
    <location>
        <begin position="234"/>
        <end position="251"/>
    </location>
</feature>
<feature type="transmembrane region" description="Helical" evidence="2">
    <location>
        <begin position="297"/>
        <end position="321"/>
    </location>
</feature>
<feature type="transmembrane region" description="Helical" evidence="2">
    <location>
        <begin position="20"/>
        <end position="40"/>
    </location>
</feature>
<proteinExistence type="predicted"/>
<evidence type="ECO:0000256" key="1">
    <source>
        <dbReference type="ARBA" id="ARBA00023115"/>
    </source>
</evidence>
<keyword evidence="4" id="KW-1185">Reference proteome</keyword>
<feature type="transmembrane region" description="Helical" evidence="2">
    <location>
        <begin position="263"/>
        <end position="285"/>
    </location>
</feature>
<dbReference type="Pfam" id="PF01564">
    <property type="entry name" value="Spermine_synth"/>
    <property type="match status" value="1"/>
</dbReference>
<dbReference type="Proteomes" id="UP000182985">
    <property type="component" value="Unassembled WGS sequence"/>
</dbReference>
<feature type="transmembrane region" description="Helical" evidence="2">
    <location>
        <begin position="442"/>
        <end position="460"/>
    </location>
</feature>
<dbReference type="AlphaFoldDB" id="A0A1J6HML9"/>
<keyword evidence="1" id="KW-0620">Polyamine biosynthesis</keyword>
<gene>
    <name evidence="3" type="ORF">BLA27_10360</name>
</gene>
<dbReference type="PANTHER" id="PTHR43317:SF1">
    <property type="entry name" value="THERMOSPERMINE SYNTHASE ACAULIS5"/>
    <property type="match status" value="1"/>
</dbReference>
<feature type="transmembrane region" description="Helical" evidence="2">
    <location>
        <begin position="122"/>
        <end position="142"/>
    </location>
</feature>
<dbReference type="Gene3D" id="3.40.50.150">
    <property type="entry name" value="Vaccinia Virus protein VP39"/>
    <property type="match status" value="1"/>
</dbReference>
<reference evidence="3 4" key="1">
    <citation type="submission" date="2016-10" db="EMBL/GenBank/DDBJ databases">
        <title>The Draft Genome Sequence of the Potato Rhizosphere Bacteria Ochrobactrum sp. IPA7.2.</title>
        <authorList>
            <person name="Gogoleva N.E."/>
            <person name="Khlopko Y.A."/>
            <person name="Burygin G.L."/>
            <person name="Plotnikov A.O."/>
        </authorList>
    </citation>
    <scope>NUCLEOTIDE SEQUENCE [LARGE SCALE GENOMIC DNA]</scope>
    <source>
        <strain evidence="3 4">IPA7.2</strain>
    </source>
</reference>
<feature type="transmembrane region" description="Helical" evidence="2">
    <location>
        <begin position="381"/>
        <end position="404"/>
    </location>
</feature>
<keyword evidence="2" id="KW-1133">Transmembrane helix</keyword>
<evidence type="ECO:0000313" key="3">
    <source>
        <dbReference type="EMBL" id="OIS93697.1"/>
    </source>
</evidence>